<reference evidence="2 3" key="1">
    <citation type="journal article" date="2016" name="Nat. Commun.">
        <title>Thousands of microbial genomes shed light on interconnected biogeochemical processes in an aquifer system.</title>
        <authorList>
            <person name="Anantharaman K."/>
            <person name="Brown C.T."/>
            <person name="Hug L.A."/>
            <person name="Sharon I."/>
            <person name="Castelle C.J."/>
            <person name="Probst A.J."/>
            <person name="Thomas B.C."/>
            <person name="Singh A."/>
            <person name="Wilkins M.J."/>
            <person name="Karaoz U."/>
            <person name="Brodie E.L."/>
            <person name="Williams K.H."/>
            <person name="Hubbard S.S."/>
            <person name="Banfield J.F."/>
        </authorList>
    </citation>
    <scope>NUCLEOTIDE SEQUENCE [LARGE SCALE GENOMIC DNA]</scope>
</reference>
<proteinExistence type="predicted"/>
<dbReference type="Proteomes" id="UP000176583">
    <property type="component" value="Unassembled WGS sequence"/>
</dbReference>
<name>A0A1F4UKB6_UNCKA</name>
<dbReference type="AlphaFoldDB" id="A0A1F4UKB6"/>
<evidence type="ECO:0000313" key="2">
    <source>
        <dbReference type="EMBL" id="OGC44653.1"/>
    </source>
</evidence>
<evidence type="ECO:0000313" key="3">
    <source>
        <dbReference type="Proteomes" id="UP000176583"/>
    </source>
</evidence>
<gene>
    <name evidence="2" type="ORF">A2V54_00655</name>
</gene>
<dbReference type="EMBL" id="MEUW01000013">
    <property type="protein sequence ID" value="OGC44653.1"/>
    <property type="molecule type" value="Genomic_DNA"/>
</dbReference>
<organism evidence="2 3">
    <name type="scientific">candidate division WWE3 bacterium RBG_19FT_COMBO_53_11</name>
    <dbReference type="NCBI Taxonomy" id="1802613"/>
    <lineage>
        <taxon>Bacteria</taxon>
        <taxon>Katanobacteria</taxon>
    </lineage>
</organism>
<protein>
    <submittedName>
        <fullName evidence="2">Uncharacterized protein</fullName>
    </submittedName>
</protein>
<accession>A0A1F4UKB6</accession>
<dbReference type="STRING" id="1802613.A2V54_00655"/>
<sequence>MAELINAQDLRELKITPLEGGAFFVSACCAVCDERVSFRLTAHDVETNSQVEQACSSGSDWPNSFQLSARYSPSETDDPSGVDVWGEIFGSPERERD</sequence>
<evidence type="ECO:0000256" key="1">
    <source>
        <dbReference type="SAM" id="MobiDB-lite"/>
    </source>
</evidence>
<comment type="caution">
    <text evidence="2">The sequence shown here is derived from an EMBL/GenBank/DDBJ whole genome shotgun (WGS) entry which is preliminary data.</text>
</comment>
<feature type="region of interest" description="Disordered" evidence="1">
    <location>
        <begin position="66"/>
        <end position="97"/>
    </location>
</feature>